<comment type="similarity">
    <text evidence="1">Belongs to the protein kinase superfamily. ADCK protein kinase family.</text>
</comment>
<dbReference type="SUPFAM" id="SSF56112">
    <property type="entry name" value="Protein kinase-like (PK-like)"/>
    <property type="match status" value="1"/>
</dbReference>
<keyword evidence="4" id="KW-1185">Reference proteome</keyword>
<dbReference type="InterPro" id="IPR000719">
    <property type="entry name" value="Prot_kinase_dom"/>
</dbReference>
<feature type="domain" description="Protein kinase" evidence="2">
    <location>
        <begin position="236"/>
        <end position="562"/>
    </location>
</feature>
<reference evidence="4" key="1">
    <citation type="journal article" date="2023" name="Commun. Biol.">
        <title>Genome analysis of Parmales, the sister group of diatoms, reveals the evolutionary specialization of diatoms from phago-mixotrophs to photoautotrophs.</title>
        <authorList>
            <person name="Ban H."/>
            <person name="Sato S."/>
            <person name="Yoshikawa S."/>
            <person name="Yamada K."/>
            <person name="Nakamura Y."/>
            <person name="Ichinomiya M."/>
            <person name="Sato N."/>
            <person name="Blanc-Mathieu R."/>
            <person name="Endo H."/>
            <person name="Kuwata A."/>
            <person name="Ogata H."/>
        </authorList>
    </citation>
    <scope>NUCLEOTIDE SEQUENCE [LARGE SCALE GENOMIC DNA]</scope>
    <source>
        <strain evidence="4">NIES 3700</strain>
    </source>
</reference>
<dbReference type="InterPro" id="IPR011009">
    <property type="entry name" value="Kinase-like_dom_sf"/>
</dbReference>
<evidence type="ECO:0000313" key="4">
    <source>
        <dbReference type="Proteomes" id="UP001165122"/>
    </source>
</evidence>
<dbReference type="PANTHER" id="PTHR10566">
    <property type="entry name" value="CHAPERONE-ACTIVITY OF BC1 COMPLEX CABC1 -RELATED"/>
    <property type="match status" value="1"/>
</dbReference>
<dbReference type="GO" id="GO:0005524">
    <property type="term" value="F:ATP binding"/>
    <property type="evidence" value="ECO:0007669"/>
    <property type="project" value="InterPro"/>
</dbReference>
<dbReference type="Proteomes" id="UP001165122">
    <property type="component" value="Unassembled WGS sequence"/>
</dbReference>
<evidence type="ECO:0000313" key="3">
    <source>
        <dbReference type="EMBL" id="GMI16579.1"/>
    </source>
</evidence>
<evidence type="ECO:0000259" key="2">
    <source>
        <dbReference type="PROSITE" id="PS50011"/>
    </source>
</evidence>
<sequence>MKTVSQPIKVHPASSSLLKILIITLISTTNSFLPTPIIKFPAHSSPTCLLSTPTKPSLLSGVPSLSLSDLNDSDRALLDAFRSRALNDDDNSSIDSMELLQDYGSDLPPLPSAYNSEYLAFIFDKRPLLAVKRTIQIFTQLNSVLLGLIGSFIKGDLDTPESQSQNAANLRTTLTKLGPFFIKAGQALSIRPDVLPPPAMIEMQRLCDKVPSYSSELAFSILKEELGKDVKEAYKSISEEPVAAASLGQVYKAETWEGEEVAVKIQRPGVLETVSLDLYLVRKFGQLLKTLNLNNGLDVVSLLDEFAFRFYDELDYLKEMENGDRIYAQFQNVQNVKIPKNYPNLTSRRVHTAEWCNGEKLSQSKSDDVGALVNLGVIVYLQMLLENGFFHADPHPGNMLRGDKGELVILDFGLMTDVSENARLGMVEAIVHLLNRDYELIGDDFKNLEFISPETDTTPIVPALKKVFDAALSGGGAKSINFQEVSADLAEITFEYDFKLPPYFALIIRAIAVLEGIALVGNPEFAIIDEAFPWIAKKLLSGDDARIKESLRYLVYGKDGIFDADRLIDVLVAFEKYGSIKTGDGTAFKQDGVRGGRDMADKGGSVRGTKAVEFEGSKVALSEAVAPSDATGKEALRFFFSEDGDFFRTFMLDEIANSVDALSRDALFTIGKSFNLSPDTKSPIGGLLLPGVGLLRSFNPPLNQKDKNNVAEVQKLLSFLRGRGGNEGAGGGFGEILPVLGEFRNETRDFFVQVMLRLTEKRIARGLNYLTSRTPQSTTNY</sequence>
<dbReference type="Gene3D" id="1.10.510.10">
    <property type="entry name" value="Transferase(Phosphotransferase) domain 1"/>
    <property type="match status" value="1"/>
</dbReference>
<dbReference type="OrthoDB" id="427480at2759"/>
<dbReference type="InterPro" id="IPR050154">
    <property type="entry name" value="UbiB_kinase"/>
</dbReference>
<name>A0A9W7KZ04_9STRA</name>
<proteinExistence type="inferred from homology"/>
<dbReference type="PROSITE" id="PS50011">
    <property type="entry name" value="PROTEIN_KINASE_DOM"/>
    <property type="match status" value="1"/>
</dbReference>
<dbReference type="Pfam" id="PF03109">
    <property type="entry name" value="ABC1"/>
    <property type="match status" value="1"/>
</dbReference>
<dbReference type="AlphaFoldDB" id="A0A9W7KZ04"/>
<dbReference type="CDD" id="cd05121">
    <property type="entry name" value="ABC1_ADCK3-like"/>
    <property type="match status" value="1"/>
</dbReference>
<protein>
    <recommendedName>
        <fullName evidence="2">Protein kinase domain-containing protein</fullName>
    </recommendedName>
</protein>
<organism evidence="3 4">
    <name type="scientific">Triparma laevis f. longispina</name>
    <dbReference type="NCBI Taxonomy" id="1714387"/>
    <lineage>
        <taxon>Eukaryota</taxon>
        <taxon>Sar</taxon>
        <taxon>Stramenopiles</taxon>
        <taxon>Ochrophyta</taxon>
        <taxon>Bolidophyceae</taxon>
        <taxon>Parmales</taxon>
        <taxon>Triparmaceae</taxon>
        <taxon>Triparma</taxon>
    </lineage>
</organism>
<dbReference type="EMBL" id="BRXW01000256">
    <property type="protein sequence ID" value="GMI16579.1"/>
    <property type="molecule type" value="Genomic_DNA"/>
</dbReference>
<accession>A0A9W7KZ04</accession>
<comment type="caution">
    <text evidence="3">The sequence shown here is derived from an EMBL/GenBank/DDBJ whole genome shotgun (WGS) entry which is preliminary data.</text>
</comment>
<dbReference type="PANTHER" id="PTHR10566:SF117">
    <property type="entry name" value="UNUSUAL PROTEIN KINASE-RELATED"/>
    <property type="match status" value="1"/>
</dbReference>
<dbReference type="GO" id="GO:0004672">
    <property type="term" value="F:protein kinase activity"/>
    <property type="evidence" value="ECO:0007669"/>
    <property type="project" value="InterPro"/>
</dbReference>
<evidence type="ECO:0000256" key="1">
    <source>
        <dbReference type="ARBA" id="ARBA00009670"/>
    </source>
</evidence>
<gene>
    <name evidence="3" type="ORF">TrLO_g9775</name>
</gene>
<dbReference type="InterPro" id="IPR004147">
    <property type="entry name" value="ABC1_dom"/>
</dbReference>